<name>A0A844HPQ4_9RHOB</name>
<evidence type="ECO:0000313" key="3">
    <source>
        <dbReference type="Proteomes" id="UP000449846"/>
    </source>
</evidence>
<sequence>MVNIGRRWGWPALRHAALPFAATFLCAFAAQAQNCNLPDVPRPADFPDQPINIFIPRSSNSGSLGLSQKIAEAIEALKDKDGNPLGLRVNTLFKFGGDMNVALDYFNGLPPNGYNVIQLMDTYSSLLASSTGEGNLVPISMAQVTFSQLYIRADDTRFSDLGSFLDYAANSAKGSDPVPLRVALFGAAEDRSGQENILLRKFIANYGTNVVADTSVAPTIVSHAFESGSERYFSLFSQSSDQRSDALIEQPGDVAQLISGGLLKPIFTFLPQQDLNPEISARLKERLGQTASFPDTSGENCRAYYRYRGFFIPKDVPADRRQFLEWVFRKAVDSVTFREFNHDEYMDVLYFDRDILDSYCTTGQLNEFFQDSIRDHRACISGQDTAKAAG</sequence>
<feature type="chain" id="PRO_5032402659" description="Tripartite-type tricarboxylate transporter, receptor component TctC" evidence="1">
    <location>
        <begin position="33"/>
        <end position="390"/>
    </location>
</feature>
<accession>A0A844HPQ4</accession>
<gene>
    <name evidence="2" type="ORF">GL300_17645</name>
</gene>
<keyword evidence="3" id="KW-1185">Reference proteome</keyword>
<dbReference type="EMBL" id="WMIG01000012">
    <property type="protein sequence ID" value="MTH61038.1"/>
    <property type="molecule type" value="Genomic_DNA"/>
</dbReference>
<keyword evidence="1" id="KW-0732">Signal</keyword>
<proteinExistence type="predicted"/>
<reference evidence="2 3" key="1">
    <citation type="submission" date="2019-11" db="EMBL/GenBank/DDBJ databases">
        <authorList>
            <person name="Dong K."/>
        </authorList>
    </citation>
    <scope>NUCLEOTIDE SEQUENCE [LARGE SCALE GENOMIC DNA]</scope>
    <source>
        <strain evidence="2 3">NBRC 112902</strain>
    </source>
</reference>
<comment type="caution">
    <text evidence="2">The sequence shown here is derived from an EMBL/GenBank/DDBJ whole genome shotgun (WGS) entry which is preliminary data.</text>
</comment>
<protein>
    <recommendedName>
        <fullName evidence="4">Tripartite-type tricarboxylate transporter, receptor component TctC</fullName>
    </recommendedName>
</protein>
<organism evidence="2 3">
    <name type="scientific">Paracoccus litorisediminis</name>
    <dbReference type="NCBI Taxonomy" id="2006130"/>
    <lineage>
        <taxon>Bacteria</taxon>
        <taxon>Pseudomonadati</taxon>
        <taxon>Pseudomonadota</taxon>
        <taxon>Alphaproteobacteria</taxon>
        <taxon>Rhodobacterales</taxon>
        <taxon>Paracoccaceae</taxon>
        <taxon>Paracoccus</taxon>
    </lineage>
</organism>
<evidence type="ECO:0000313" key="2">
    <source>
        <dbReference type="EMBL" id="MTH61038.1"/>
    </source>
</evidence>
<dbReference type="RefSeq" id="WP_155040975.1">
    <property type="nucleotide sequence ID" value="NZ_JBHGCD010000021.1"/>
</dbReference>
<dbReference type="AlphaFoldDB" id="A0A844HPQ4"/>
<evidence type="ECO:0000256" key="1">
    <source>
        <dbReference type="SAM" id="SignalP"/>
    </source>
</evidence>
<dbReference type="OrthoDB" id="7375033at2"/>
<dbReference type="Proteomes" id="UP000449846">
    <property type="component" value="Unassembled WGS sequence"/>
</dbReference>
<feature type="signal peptide" evidence="1">
    <location>
        <begin position="1"/>
        <end position="32"/>
    </location>
</feature>
<evidence type="ECO:0008006" key="4">
    <source>
        <dbReference type="Google" id="ProtNLM"/>
    </source>
</evidence>